<evidence type="ECO:0000313" key="2">
    <source>
        <dbReference type="EMBL" id="GGE01762.1"/>
    </source>
</evidence>
<feature type="compositionally biased region" description="Polar residues" evidence="1">
    <location>
        <begin position="124"/>
        <end position="134"/>
    </location>
</feature>
<dbReference type="RefSeq" id="WP_188645159.1">
    <property type="nucleotide sequence ID" value="NZ_BMKL01000001.1"/>
</dbReference>
<proteinExistence type="predicted"/>
<evidence type="ECO:0000256" key="1">
    <source>
        <dbReference type="SAM" id="MobiDB-lite"/>
    </source>
</evidence>
<evidence type="ECO:0000313" key="3">
    <source>
        <dbReference type="Proteomes" id="UP000619041"/>
    </source>
</evidence>
<evidence type="ECO:0008006" key="4">
    <source>
        <dbReference type="Google" id="ProtNLM"/>
    </source>
</evidence>
<comment type="caution">
    <text evidence="2">The sequence shown here is derived from an EMBL/GenBank/DDBJ whole genome shotgun (WGS) entry which is preliminary data.</text>
</comment>
<organism evidence="2 3">
    <name type="scientific">Tsuneonella deserti</name>
    <dbReference type="NCBI Taxonomy" id="2035528"/>
    <lineage>
        <taxon>Bacteria</taxon>
        <taxon>Pseudomonadati</taxon>
        <taxon>Pseudomonadota</taxon>
        <taxon>Alphaproteobacteria</taxon>
        <taxon>Sphingomonadales</taxon>
        <taxon>Erythrobacteraceae</taxon>
        <taxon>Tsuneonella</taxon>
    </lineage>
</organism>
<feature type="compositionally biased region" description="Polar residues" evidence="1">
    <location>
        <begin position="54"/>
        <end position="69"/>
    </location>
</feature>
<name>A0ABQ1SCV6_9SPHN</name>
<feature type="region of interest" description="Disordered" evidence="1">
    <location>
        <begin position="47"/>
        <end position="134"/>
    </location>
</feature>
<reference evidence="3" key="1">
    <citation type="journal article" date="2019" name="Int. J. Syst. Evol. Microbiol.">
        <title>The Global Catalogue of Microorganisms (GCM) 10K type strain sequencing project: providing services to taxonomists for standard genome sequencing and annotation.</title>
        <authorList>
            <consortium name="The Broad Institute Genomics Platform"/>
            <consortium name="The Broad Institute Genome Sequencing Center for Infectious Disease"/>
            <person name="Wu L."/>
            <person name="Ma J."/>
        </authorList>
    </citation>
    <scope>NUCLEOTIDE SEQUENCE [LARGE SCALE GENOMIC DNA]</scope>
    <source>
        <strain evidence="3">CGMCC 1.15959</strain>
    </source>
</reference>
<accession>A0ABQ1SCV6</accession>
<protein>
    <recommendedName>
        <fullName evidence="4">Secreted protein</fullName>
    </recommendedName>
</protein>
<sequence length="134" mass="14040">MRGYMFRNRWAALLFVGLTLASVTTLIGTGNGDGAIDKATDQIARQKAEADRLTGSSQAPKLPEATTSIEAPFAADEDLIDPATGYDPTPPEEMPAVDPGDPQDIADQVVIVSRDETGEAAAQAPQSTAEQPGQ</sequence>
<dbReference type="EMBL" id="BMKL01000001">
    <property type="protein sequence ID" value="GGE01762.1"/>
    <property type="molecule type" value="Genomic_DNA"/>
</dbReference>
<keyword evidence="3" id="KW-1185">Reference proteome</keyword>
<dbReference type="Proteomes" id="UP000619041">
    <property type="component" value="Unassembled WGS sequence"/>
</dbReference>
<gene>
    <name evidence="2" type="ORF">GCM10011515_21800</name>
</gene>